<feature type="transmembrane region" description="Helical" evidence="1">
    <location>
        <begin position="182"/>
        <end position="203"/>
    </location>
</feature>
<dbReference type="PANTHER" id="PTHR11360:SF229">
    <property type="entry name" value="AGAP007601-PA"/>
    <property type="match status" value="1"/>
</dbReference>
<feature type="transmembrane region" description="Helical" evidence="1">
    <location>
        <begin position="362"/>
        <end position="379"/>
    </location>
</feature>
<evidence type="ECO:0000313" key="3">
    <source>
        <dbReference type="RefSeq" id="XP_013177267.1"/>
    </source>
</evidence>
<feature type="transmembrane region" description="Helical" evidence="1">
    <location>
        <begin position="95"/>
        <end position="115"/>
    </location>
</feature>
<proteinExistence type="predicted"/>
<reference evidence="2 3" key="1">
    <citation type="submission" date="2025-04" db="UniProtKB">
        <authorList>
            <consortium name="RefSeq"/>
        </authorList>
    </citation>
    <scope>IDENTIFICATION</scope>
</reference>
<dbReference type="SUPFAM" id="SSF103473">
    <property type="entry name" value="MFS general substrate transporter"/>
    <property type="match status" value="1"/>
</dbReference>
<organism evidence="3">
    <name type="scientific">Papilio xuthus</name>
    <name type="common">Asian swallowtail butterfly</name>
    <dbReference type="NCBI Taxonomy" id="66420"/>
    <lineage>
        <taxon>Eukaryota</taxon>
        <taxon>Metazoa</taxon>
        <taxon>Ecdysozoa</taxon>
        <taxon>Arthropoda</taxon>
        <taxon>Hexapoda</taxon>
        <taxon>Insecta</taxon>
        <taxon>Pterygota</taxon>
        <taxon>Neoptera</taxon>
        <taxon>Endopterygota</taxon>
        <taxon>Lepidoptera</taxon>
        <taxon>Glossata</taxon>
        <taxon>Ditrysia</taxon>
        <taxon>Papilionoidea</taxon>
        <taxon>Papilionidae</taxon>
        <taxon>Papilioninae</taxon>
        <taxon>Papilio</taxon>
    </lineage>
</organism>
<name>A0AAJ7EH74_PAPXU</name>
<keyword evidence="1" id="KW-0472">Membrane</keyword>
<feature type="transmembrane region" description="Helical" evidence="1">
    <location>
        <begin position="121"/>
        <end position="143"/>
    </location>
</feature>
<dbReference type="InterPro" id="IPR050327">
    <property type="entry name" value="Proton-linked_MCT"/>
</dbReference>
<evidence type="ECO:0000256" key="1">
    <source>
        <dbReference type="SAM" id="Phobius"/>
    </source>
</evidence>
<feature type="transmembrane region" description="Helical" evidence="1">
    <location>
        <begin position="421"/>
        <end position="444"/>
    </location>
</feature>
<dbReference type="GO" id="GO:0008028">
    <property type="term" value="F:monocarboxylic acid transmembrane transporter activity"/>
    <property type="evidence" value="ECO:0007669"/>
    <property type="project" value="TreeGrafter"/>
</dbReference>
<dbReference type="GeneID" id="106124827"/>
<keyword evidence="1" id="KW-0812">Transmembrane</keyword>
<feature type="transmembrane region" description="Helical" evidence="1">
    <location>
        <begin position="296"/>
        <end position="319"/>
    </location>
</feature>
<dbReference type="Gene3D" id="1.20.1250.20">
    <property type="entry name" value="MFS general substrate transporter like domains"/>
    <property type="match status" value="1"/>
</dbReference>
<feature type="transmembrane region" description="Helical" evidence="1">
    <location>
        <begin position="65"/>
        <end position="88"/>
    </location>
</feature>
<dbReference type="RefSeq" id="XP_013177267.1">
    <property type="nucleotide sequence ID" value="XM_013321813.1"/>
</dbReference>
<feature type="transmembrane region" description="Helical" evidence="1">
    <location>
        <begin position="450"/>
        <end position="478"/>
    </location>
</feature>
<feature type="transmembrane region" description="Helical" evidence="1">
    <location>
        <begin position="385"/>
        <end position="409"/>
    </location>
</feature>
<gene>
    <name evidence="2 3" type="primary">LOC106124827</name>
</gene>
<dbReference type="Pfam" id="PF07690">
    <property type="entry name" value="MFS_1"/>
    <property type="match status" value="1"/>
</dbReference>
<dbReference type="Proteomes" id="UP000694872">
    <property type="component" value="Unplaced"/>
</dbReference>
<dbReference type="InterPro" id="IPR011701">
    <property type="entry name" value="MFS"/>
</dbReference>
<evidence type="ECO:0000313" key="2">
    <source>
        <dbReference type="RefSeq" id="XP_013177266.1"/>
    </source>
</evidence>
<dbReference type="RefSeq" id="XP_013177266.1">
    <property type="nucleotide sequence ID" value="XM_013321812.1"/>
</dbReference>
<dbReference type="InterPro" id="IPR036259">
    <property type="entry name" value="MFS_trans_sf"/>
</dbReference>
<sequence length="494" mass="54481">MSNRNSMMAVPRVEKRLKLVPPDGGWGWMVVAGAALSNIFNQSMLSLFSLLYGDALEAMGHNTKGAAVVLSTMLFTTNFGGPIAGAIVKLTSTRFVAVLGACSCTLGILLSGFSTNIWHLVISYGILLGLGLGFIQNSSFVAINSYFKLRKSRAVGLANVGTGIGQTVMPHIVRYLLENYGFRGACMLLGSLSLHGIGGTLLIQPVAWHMKKVEEEVIIDEKINLLEEKHKNIVIDKDHKINGEAIYQNGSRISSNEKGLAMNGNNSTPKTTQQHKSIFRKIYELFDMSLLLSPRFINIIIGTALTVTSIQNFSLIFPFFLQKVASLDKQQTANCMSAVAIADIIGRLTLPVFQDKYRIKARMMIIMTSVWLIVVRQVLAYQTDLGVLLLLSCLYGFGRSMVIVARNIAISENCRMDQVPAAVGLGMLSMGMIVPPAGYFLGWIRDYTGSFIVCISAQNALLVMFLIMWVPDMILIWFEERRRKKKNGDVLEMS</sequence>
<dbReference type="KEGG" id="pxu:106124827"/>
<protein>
    <submittedName>
        <fullName evidence="2 3">Monocarboxylate transporter 12-B-like</fullName>
    </submittedName>
</protein>
<feature type="transmembrane region" description="Helical" evidence="1">
    <location>
        <begin position="25"/>
        <end position="45"/>
    </location>
</feature>
<accession>A0AAJ7EH74</accession>
<keyword evidence="1" id="KW-1133">Transmembrane helix</keyword>
<dbReference type="PANTHER" id="PTHR11360">
    <property type="entry name" value="MONOCARBOXYLATE TRANSPORTER"/>
    <property type="match status" value="1"/>
</dbReference>
<dbReference type="AlphaFoldDB" id="A0AAJ7EH74"/>